<accession>A0AA87Q4N3</accession>
<reference evidence="1 2" key="1">
    <citation type="submission" date="2014-05" db="EMBL/GenBank/DDBJ databases">
        <title>Whole genome shotgun sequence of Rhizobium rhizogenes NBRC 13257.</title>
        <authorList>
            <person name="Katano-Makiyama Y."/>
            <person name="Hosoyama A."/>
            <person name="Hashimoto M."/>
            <person name="Hosoyama Y."/>
            <person name="Noguchi M."/>
            <person name="Tsuchikane K."/>
            <person name="Kimura A."/>
            <person name="Ohji S."/>
            <person name="Ichikawa N."/>
            <person name="Yamazoe A."/>
            <person name="Fujita N."/>
        </authorList>
    </citation>
    <scope>NUCLEOTIDE SEQUENCE [LARGE SCALE GENOMIC DNA]</scope>
    <source>
        <strain evidence="1 2">NBRC 13257</strain>
    </source>
</reference>
<evidence type="ECO:0000313" key="1">
    <source>
        <dbReference type="EMBL" id="GAJ92436.1"/>
    </source>
</evidence>
<dbReference type="GeneID" id="86851403"/>
<gene>
    <name evidence="1" type="ORF">RRH01S_03_05110</name>
</gene>
<dbReference type="Proteomes" id="UP000026941">
    <property type="component" value="Unassembled WGS sequence"/>
</dbReference>
<evidence type="ECO:0000313" key="2">
    <source>
        <dbReference type="Proteomes" id="UP000026941"/>
    </source>
</evidence>
<sequence>MSQRTCAACDCELDAEAIKVKLGGKTVEVCCEECAQALNEAEAAMTATADVKG</sequence>
<organism evidence="1 2">
    <name type="scientific">Rhizobium rhizogenes NBRC 13257</name>
    <dbReference type="NCBI Taxonomy" id="1220581"/>
    <lineage>
        <taxon>Bacteria</taxon>
        <taxon>Pseudomonadati</taxon>
        <taxon>Pseudomonadota</taxon>
        <taxon>Alphaproteobacteria</taxon>
        <taxon>Hyphomicrobiales</taxon>
        <taxon>Rhizobiaceae</taxon>
        <taxon>Rhizobium/Agrobacterium group</taxon>
        <taxon>Rhizobium</taxon>
    </lineage>
</organism>
<evidence type="ECO:0008006" key="3">
    <source>
        <dbReference type="Google" id="ProtNLM"/>
    </source>
</evidence>
<name>A0AA87Q4N3_RHIRH</name>
<protein>
    <recommendedName>
        <fullName evidence="3">TRASH domain-containing protein</fullName>
    </recommendedName>
</protein>
<dbReference type="EMBL" id="BAYX01000003">
    <property type="protein sequence ID" value="GAJ92436.1"/>
    <property type="molecule type" value="Genomic_DNA"/>
</dbReference>
<proteinExistence type="predicted"/>
<dbReference type="AlphaFoldDB" id="A0AA87Q4N3"/>
<comment type="caution">
    <text evidence="1">The sequence shown here is derived from an EMBL/GenBank/DDBJ whole genome shotgun (WGS) entry which is preliminary data.</text>
</comment>
<dbReference type="RefSeq" id="WP_165586804.1">
    <property type="nucleotide sequence ID" value="NZ_BAYX01000003.1"/>
</dbReference>